<dbReference type="GO" id="GO:0009411">
    <property type="term" value="P:response to UV"/>
    <property type="evidence" value="ECO:0007669"/>
    <property type="project" value="EnsemblFungi"/>
</dbReference>
<evidence type="ECO:0000256" key="1">
    <source>
        <dbReference type="SAM" id="MobiDB-lite"/>
    </source>
</evidence>
<accession>C5M5Z4</accession>
<feature type="compositionally biased region" description="Low complexity" evidence="1">
    <location>
        <begin position="119"/>
        <end position="128"/>
    </location>
</feature>
<dbReference type="eggNOG" id="KOG1947">
    <property type="taxonomic scope" value="Eukaryota"/>
</dbReference>
<dbReference type="InterPro" id="IPR056451">
    <property type="entry name" value="Znf_Tbcl_Rhp7"/>
</dbReference>
<dbReference type="PANTHER" id="PTHR13318">
    <property type="entry name" value="PARTNER OF PAIRED, ISOFORM B-RELATED"/>
    <property type="match status" value="1"/>
</dbReference>
<dbReference type="GO" id="GO:0031463">
    <property type="term" value="C:Cul3-RING ubiquitin ligase complex"/>
    <property type="evidence" value="ECO:0007669"/>
    <property type="project" value="EnsemblFungi"/>
</dbReference>
<feature type="region of interest" description="Disordered" evidence="1">
    <location>
        <begin position="1"/>
        <end position="149"/>
    </location>
</feature>
<dbReference type="GO" id="GO:0000715">
    <property type="term" value="P:nucleotide-excision repair, DNA damage recognition"/>
    <property type="evidence" value="ECO:0007669"/>
    <property type="project" value="EnsemblFungi"/>
</dbReference>
<dbReference type="GO" id="GO:0003684">
    <property type="term" value="F:damaged DNA binding"/>
    <property type="evidence" value="ECO:0007669"/>
    <property type="project" value="EnsemblFungi"/>
</dbReference>
<feature type="compositionally biased region" description="Basic residues" evidence="1">
    <location>
        <begin position="96"/>
        <end position="115"/>
    </location>
</feature>
<feature type="compositionally biased region" description="Low complexity" evidence="1">
    <location>
        <begin position="53"/>
        <end position="70"/>
    </location>
</feature>
<sequence length="639" mass="72258">MSRRQRQSGVNGIRGPNSALTEFLRNEGITDAFRQRRLRDLNGANQDDHAPTEDNTTTGTETPEPTTTDDNSGNVTPEVRTESGLIQGDDEEIRQMKRAAKRKLKAARRGGRRLRSQGSPDGNSSSSDSDSDANFSDDDDDDEDEDDLNNEIKKFGEDDECVDCGKTFELSVSSRFIKEQAGYLCHECNQLLKAKERKLRANQLNARKRRKKVAQALLNKSEIKVPKLQDVCIKKITENIEEVDVLGDIGQVNMNRISKILSKNRSLNNKTMTLFLTPDLKRLEFWDCSNVDSDSLNKIASFCPNLESLTLFMCGQLHNDNLQYFATNLTKLHDLALNGPFLISDVMWQDYFEEAGSRLTKFEIRNTHRFGNDSLISLLENTGKNLTSLKLSRLDGLNSSEIYGLIPHYISDSKLTDLEISYPQDEELISDDLIITILSITGDTLTSLNLDGCSSLTERFLLEGVVKFCPNLTHLSIQHLDQITNEGFAKAFKEYGQINQGGLIEVYLTKCIGLGDEAVYELFQHSSHTLVELSINSLHLITNDFLHQVFTEDSHQFKKKLRESEENNSRKYYKHIGFPLLTYFDVGFVRAVDNEVLELIGESCPQLKVIEVYGDNRCTSRARFRNGLMVIGRQSDEIS</sequence>
<dbReference type="AlphaFoldDB" id="C5M5Z4"/>
<dbReference type="GO" id="GO:0004842">
    <property type="term" value="F:ubiquitin-protein transferase activity"/>
    <property type="evidence" value="ECO:0007669"/>
    <property type="project" value="EnsemblFungi"/>
</dbReference>
<evidence type="ECO:0000259" key="2">
    <source>
        <dbReference type="Pfam" id="PF23550"/>
    </source>
</evidence>
<keyword evidence="4" id="KW-1185">Reference proteome</keyword>
<gene>
    <name evidence="3" type="ORF">CTRG_01275</name>
</gene>
<protein>
    <recommendedName>
        <fullName evidence="2">DNA repair protein rhp7 treble clef domain-containing protein</fullName>
    </recommendedName>
</protein>
<dbReference type="Pfam" id="PF23550">
    <property type="entry name" value="zf_Tbcl_Rhp7"/>
    <property type="match status" value="1"/>
</dbReference>
<organism evidence="3 4">
    <name type="scientific">Candida tropicalis (strain ATCC MYA-3404 / T1)</name>
    <name type="common">Yeast</name>
    <dbReference type="NCBI Taxonomy" id="294747"/>
    <lineage>
        <taxon>Eukaryota</taxon>
        <taxon>Fungi</taxon>
        <taxon>Dikarya</taxon>
        <taxon>Ascomycota</taxon>
        <taxon>Saccharomycotina</taxon>
        <taxon>Pichiomycetes</taxon>
        <taxon>Debaryomycetaceae</taxon>
        <taxon>Candida/Lodderomyces clade</taxon>
        <taxon>Candida</taxon>
    </lineage>
</organism>
<dbReference type="VEuPathDB" id="FungiDB:CTRG_01275"/>
<name>C5M5Z4_CANTT</name>
<proteinExistence type="predicted"/>
<dbReference type="GO" id="GO:0070911">
    <property type="term" value="P:global genome nucleotide-excision repair"/>
    <property type="evidence" value="ECO:0007669"/>
    <property type="project" value="EnsemblFungi"/>
</dbReference>
<dbReference type="RefSeq" id="XP_002546969.1">
    <property type="nucleotide sequence ID" value="XM_002546923.1"/>
</dbReference>
<dbReference type="STRING" id="294747.C5M5Z4"/>
<dbReference type="EMBL" id="GG692396">
    <property type="protein sequence ID" value="EER34414.1"/>
    <property type="molecule type" value="Genomic_DNA"/>
</dbReference>
<dbReference type="InterPro" id="IPR006553">
    <property type="entry name" value="Leu-rich_rpt_Cys-con_subtyp"/>
</dbReference>
<dbReference type="InterPro" id="IPR032675">
    <property type="entry name" value="LRR_dom_sf"/>
</dbReference>
<dbReference type="OrthoDB" id="1924287at2759"/>
<evidence type="ECO:0000313" key="4">
    <source>
        <dbReference type="Proteomes" id="UP000002037"/>
    </source>
</evidence>
<dbReference type="Gene3D" id="3.80.10.10">
    <property type="entry name" value="Ribonuclease Inhibitor"/>
    <property type="match status" value="2"/>
</dbReference>
<dbReference type="GO" id="GO:0031146">
    <property type="term" value="P:SCF-dependent proteasomal ubiquitin-dependent protein catabolic process"/>
    <property type="evidence" value="ECO:0007669"/>
    <property type="project" value="TreeGrafter"/>
</dbReference>
<reference evidence="3 4" key="1">
    <citation type="journal article" date="2009" name="Nature">
        <title>Evolution of pathogenicity and sexual reproduction in eight Candida genomes.</title>
        <authorList>
            <person name="Butler G."/>
            <person name="Rasmussen M.D."/>
            <person name="Lin M.F."/>
            <person name="Santos M.A."/>
            <person name="Sakthikumar S."/>
            <person name="Munro C.A."/>
            <person name="Rheinbay E."/>
            <person name="Grabherr M."/>
            <person name="Forche A."/>
            <person name="Reedy J.L."/>
            <person name="Agrafioti I."/>
            <person name="Arnaud M.B."/>
            <person name="Bates S."/>
            <person name="Brown A.J."/>
            <person name="Brunke S."/>
            <person name="Costanzo M.C."/>
            <person name="Fitzpatrick D.A."/>
            <person name="de Groot P.W."/>
            <person name="Harris D."/>
            <person name="Hoyer L.L."/>
            <person name="Hube B."/>
            <person name="Klis F.M."/>
            <person name="Kodira C."/>
            <person name="Lennard N."/>
            <person name="Logue M.E."/>
            <person name="Martin R."/>
            <person name="Neiman A.M."/>
            <person name="Nikolaou E."/>
            <person name="Quail M.A."/>
            <person name="Quinn J."/>
            <person name="Santos M.C."/>
            <person name="Schmitzberger F.F."/>
            <person name="Sherlock G."/>
            <person name="Shah P."/>
            <person name="Silverstein K.A."/>
            <person name="Skrzypek M.S."/>
            <person name="Soll D."/>
            <person name="Staggs R."/>
            <person name="Stansfield I."/>
            <person name="Stumpf M.P."/>
            <person name="Sudbery P.E."/>
            <person name="Srikantha T."/>
            <person name="Zeng Q."/>
            <person name="Berman J."/>
            <person name="Berriman M."/>
            <person name="Heitman J."/>
            <person name="Gow N.A."/>
            <person name="Lorenz M.C."/>
            <person name="Birren B.W."/>
            <person name="Kellis M."/>
            <person name="Cuomo C.A."/>
        </authorList>
    </citation>
    <scope>NUCLEOTIDE SEQUENCE [LARGE SCALE GENOMIC DNA]</scope>
    <source>
        <strain evidence="4">ATCC MYA-3404 / T1</strain>
    </source>
</reference>
<feature type="compositionally biased region" description="Acidic residues" evidence="1">
    <location>
        <begin position="129"/>
        <end position="149"/>
    </location>
</feature>
<dbReference type="GO" id="GO:0008104">
    <property type="term" value="P:intracellular protein localization"/>
    <property type="evidence" value="ECO:0007669"/>
    <property type="project" value="EnsemblFungi"/>
</dbReference>
<evidence type="ECO:0000313" key="3">
    <source>
        <dbReference type="EMBL" id="EER34414.1"/>
    </source>
</evidence>
<dbReference type="GO" id="GO:0008094">
    <property type="term" value="F:ATP-dependent activity, acting on DNA"/>
    <property type="evidence" value="ECO:0007669"/>
    <property type="project" value="EnsemblFungi"/>
</dbReference>
<dbReference type="GeneID" id="8300999"/>
<dbReference type="KEGG" id="ctp:CTRG_01275"/>
<dbReference type="SMART" id="SM00367">
    <property type="entry name" value="LRR_CC"/>
    <property type="match status" value="5"/>
</dbReference>
<dbReference type="Proteomes" id="UP000002037">
    <property type="component" value="Unassembled WGS sequence"/>
</dbReference>
<dbReference type="HOGENOM" id="CLU_006598_2_1_1"/>
<dbReference type="GO" id="GO:0000113">
    <property type="term" value="C:nucleotide-excision repair factor 4 complex"/>
    <property type="evidence" value="ECO:0007669"/>
    <property type="project" value="EnsemblFungi"/>
</dbReference>
<feature type="domain" description="DNA repair protein rhp7 treble clef" evidence="2">
    <location>
        <begin position="155"/>
        <end position="193"/>
    </location>
</feature>
<dbReference type="GO" id="GO:0019005">
    <property type="term" value="C:SCF ubiquitin ligase complex"/>
    <property type="evidence" value="ECO:0007669"/>
    <property type="project" value="TreeGrafter"/>
</dbReference>
<dbReference type="SUPFAM" id="SSF52047">
    <property type="entry name" value="RNI-like"/>
    <property type="match status" value="1"/>
</dbReference>